<dbReference type="SUPFAM" id="SSF47661">
    <property type="entry name" value="t-snare proteins"/>
    <property type="match status" value="1"/>
</dbReference>
<accession>A0A846TRS5</accession>
<dbReference type="GO" id="GO:0016020">
    <property type="term" value="C:membrane"/>
    <property type="evidence" value="ECO:0007669"/>
    <property type="project" value="InterPro"/>
</dbReference>
<comment type="caution">
    <text evidence="2">The sequence shown here is derived from an EMBL/GenBank/DDBJ whole genome shotgun (WGS) entry which is preliminary data.</text>
</comment>
<evidence type="ECO:0000313" key="2">
    <source>
        <dbReference type="EMBL" id="NKE05101.1"/>
    </source>
</evidence>
<protein>
    <submittedName>
        <fullName evidence="2">Uncharacterized protein</fullName>
    </submittedName>
</protein>
<organism evidence="2 3">
    <name type="scientific">Mesobacillus selenatarsenatis</name>
    <dbReference type="NCBI Taxonomy" id="388741"/>
    <lineage>
        <taxon>Bacteria</taxon>
        <taxon>Bacillati</taxon>
        <taxon>Bacillota</taxon>
        <taxon>Bacilli</taxon>
        <taxon>Bacillales</taxon>
        <taxon>Bacillaceae</taxon>
        <taxon>Mesobacillus</taxon>
    </lineage>
</organism>
<sequence length="124" mass="14426">MGYIITSLFVLAVLLFVISFFLKDPYKELREEIDQLTIQQIQDLYQIKKKLKVLEEELLVSDTTLEKQSSFHTGKKQIHEIIKNQVWSLAQQGMDINQIAKQSSLTNQEVQEIINEFVDKGQIV</sequence>
<name>A0A846TRS5_9BACI</name>
<keyword evidence="1" id="KW-0472">Membrane</keyword>
<keyword evidence="1" id="KW-0812">Transmembrane</keyword>
<dbReference type="AlphaFoldDB" id="A0A846TRS5"/>
<dbReference type="Proteomes" id="UP000587942">
    <property type="component" value="Unassembled WGS sequence"/>
</dbReference>
<feature type="transmembrane region" description="Helical" evidence="1">
    <location>
        <begin position="6"/>
        <end position="22"/>
    </location>
</feature>
<dbReference type="GO" id="GO:0016192">
    <property type="term" value="P:vesicle-mediated transport"/>
    <property type="evidence" value="ECO:0007669"/>
    <property type="project" value="InterPro"/>
</dbReference>
<proteinExistence type="predicted"/>
<reference evidence="2 3" key="1">
    <citation type="submission" date="2020-03" db="EMBL/GenBank/DDBJ databases">
        <authorList>
            <person name="Sun Q."/>
        </authorList>
    </citation>
    <scope>NUCLEOTIDE SEQUENCE [LARGE SCALE GENOMIC DNA]</scope>
    <source>
        <strain evidence="2 3">KACC 21451</strain>
    </source>
</reference>
<gene>
    <name evidence="2" type="ORF">GWK17_06375</name>
</gene>
<dbReference type="EMBL" id="JAAVUM010000003">
    <property type="protein sequence ID" value="NKE05101.1"/>
    <property type="molecule type" value="Genomic_DNA"/>
</dbReference>
<evidence type="ECO:0000313" key="3">
    <source>
        <dbReference type="Proteomes" id="UP000587942"/>
    </source>
</evidence>
<keyword evidence="1" id="KW-1133">Transmembrane helix</keyword>
<evidence type="ECO:0000256" key="1">
    <source>
        <dbReference type="SAM" id="Phobius"/>
    </source>
</evidence>
<dbReference type="RefSeq" id="WP_167831563.1">
    <property type="nucleotide sequence ID" value="NZ_JAAVUM010000003.1"/>
</dbReference>
<dbReference type="InterPro" id="IPR010989">
    <property type="entry name" value="SNARE"/>
</dbReference>